<proteinExistence type="predicted"/>
<organism evidence="1 2">
    <name type="scientific">Porcincola intestinalis</name>
    <dbReference type="NCBI Taxonomy" id="2606632"/>
    <lineage>
        <taxon>Bacteria</taxon>
        <taxon>Bacillati</taxon>
        <taxon>Bacillota</taxon>
        <taxon>Clostridia</taxon>
        <taxon>Lachnospirales</taxon>
        <taxon>Lachnospiraceae</taxon>
        <taxon>Porcincola</taxon>
    </lineage>
</organism>
<keyword evidence="2" id="KW-1185">Reference proteome</keyword>
<dbReference type="EMBL" id="VULZ01000012">
    <property type="protein sequence ID" value="MSS15531.1"/>
    <property type="molecule type" value="Genomic_DNA"/>
</dbReference>
<evidence type="ECO:0000313" key="1">
    <source>
        <dbReference type="EMBL" id="MSS15531.1"/>
    </source>
</evidence>
<accession>A0A6L5X578</accession>
<dbReference type="RefSeq" id="WP_154526473.1">
    <property type="nucleotide sequence ID" value="NZ_JAQYJL010000010.1"/>
</dbReference>
<comment type="caution">
    <text evidence="1">The sequence shown here is derived from an EMBL/GenBank/DDBJ whole genome shotgun (WGS) entry which is preliminary data.</text>
</comment>
<sequence length="127" mass="14568">MKYTAIEKELPAHELEADFERAQKIEKWRIGEKALFQTNGLFSIKYLPFSSIIKAYPHDFQIKGGCSCAGTYPSRGVVIAYGNDGILKLIPNREKEADELIAAIKSRIPDLDTEIPERYRNETREKY</sequence>
<evidence type="ECO:0000313" key="2">
    <source>
        <dbReference type="Proteomes" id="UP000481852"/>
    </source>
</evidence>
<dbReference type="AlphaFoldDB" id="A0A6L5X578"/>
<gene>
    <name evidence="1" type="ORF">FYJ35_10865</name>
</gene>
<reference evidence="1 2" key="1">
    <citation type="submission" date="2019-08" db="EMBL/GenBank/DDBJ databases">
        <title>In-depth cultivation of the pig gut microbiome towards novel bacterial diversity and tailored functional studies.</title>
        <authorList>
            <person name="Wylensek D."/>
            <person name="Hitch T.C.A."/>
            <person name="Clavel T."/>
        </authorList>
    </citation>
    <scope>NUCLEOTIDE SEQUENCE [LARGE SCALE GENOMIC DNA]</scope>
    <source>
        <strain evidence="1 2">Oil+RF-744-WCA-WT-11</strain>
    </source>
</reference>
<name>A0A6L5X578_9FIRM</name>
<dbReference type="Proteomes" id="UP000481852">
    <property type="component" value="Unassembled WGS sequence"/>
</dbReference>
<protein>
    <submittedName>
        <fullName evidence="1">Uncharacterized protein</fullName>
    </submittedName>
</protein>